<keyword evidence="1" id="KW-0472">Membrane</keyword>
<dbReference type="Proteomes" id="UP000198701">
    <property type="component" value="Unassembled WGS sequence"/>
</dbReference>
<feature type="domain" description="DUF1468" evidence="2">
    <location>
        <begin position="22"/>
        <end position="164"/>
    </location>
</feature>
<evidence type="ECO:0000313" key="4">
    <source>
        <dbReference type="Proteomes" id="UP000198701"/>
    </source>
</evidence>
<dbReference type="STRING" id="386301.SAMN05216282_10138"/>
<proteinExistence type="predicted"/>
<dbReference type="InterPro" id="IPR009936">
    <property type="entry name" value="DUF1468"/>
</dbReference>
<reference evidence="3 4" key="1">
    <citation type="submission" date="2016-10" db="EMBL/GenBank/DDBJ databases">
        <authorList>
            <person name="de Groot N.N."/>
        </authorList>
    </citation>
    <scope>NUCLEOTIDE SEQUENCE [LARGE SCALE GENOMIC DNA]</scope>
    <source>
        <strain evidence="3 4">CGMCC 1.5382</strain>
    </source>
</reference>
<keyword evidence="4" id="KW-1185">Reference proteome</keyword>
<protein>
    <submittedName>
        <fullName evidence="3">Putative tricarboxylic transport membrane protein</fullName>
    </submittedName>
</protein>
<gene>
    <name evidence="3" type="ORF">SAMN05216282_10138</name>
</gene>
<dbReference type="Pfam" id="PF07331">
    <property type="entry name" value="TctB"/>
    <property type="match status" value="1"/>
</dbReference>
<feature type="transmembrane region" description="Helical" evidence="1">
    <location>
        <begin position="20"/>
        <end position="41"/>
    </location>
</feature>
<dbReference type="RefSeq" id="WP_241977284.1">
    <property type="nucleotide sequence ID" value="NZ_FNFU01000001.1"/>
</dbReference>
<keyword evidence="1" id="KW-1133">Transmembrane helix</keyword>
<sequence length="172" mass="17363">MTTPSSRGGPGLLHGRSELGVAALLGALAVIVAVDTANIRQTAVNSGVMGPQVVPAIIATGLALCAIALAISVLRGGHADPEEGEDIDLSIPAHWPTVFGLAGLILGYALVLDPLGYVVASSILFYGSALLLGSRRFVWALLIGVALSVATFYGFVLGLGIPLPAGLLTGIL</sequence>
<feature type="transmembrane region" description="Helical" evidence="1">
    <location>
        <begin position="53"/>
        <end position="74"/>
    </location>
</feature>
<dbReference type="AlphaFoldDB" id="A0A1G8WZS2"/>
<accession>A0A1G8WZS2</accession>
<organism evidence="3 4">
    <name type="scientific">Cryobacterium psychrotolerans</name>
    <dbReference type="NCBI Taxonomy" id="386301"/>
    <lineage>
        <taxon>Bacteria</taxon>
        <taxon>Bacillati</taxon>
        <taxon>Actinomycetota</taxon>
        <taxon>Actinomycetes</taxon>
        <taxon>Micrococcales</taxon>
        <taxon>Microbacteriaceae</taxon>
        <taxon>Cryobacterium</taxon>
    </lineage>
</organism>
<evidence type="ECO:0000259" key="2">
    <source>
        <dbReference type="Pfam" id="PF07331"/>
    </source>
</evidence>
<dbReference type="EMBL" id="FNFU01000001">
    <property type="protein sequence ID" value="SDJ83859.1"/>
    <property type="molecule type" value="Genomic_DNA"/>
</dbReference>
<evidence type="ECO:0000313" key="3">
    <source>
        <dbReference type="EMBL" id="SDJ83859.1"/>
    </source>
</evidence>
<name>A0A1G8WZS2_9MICO</name>
<keyword evidence="1" id="KW-0812">Transmembrane</keyword>
<evidence type="ECO:0000256" key="1">
    <source>
        <dbReference type="SAM" id="Phobius"/>
    </source>
</evidence>
<feature type="transmembrane region" description="Helical" evidence="1">
    <location>
        <begin position="137"/>
        <end position="163"/>
    </location>
</feature>
<feature type="transmembrane region" description="Helical" evidence="1">
    <location>
        <begin position="94"/>
        <end position="125"/>
    </location>
</feature>